<comment type="caution">
    <text evidence="2">The sequence shown here is derived from an EMBL/GenBank/DDBJ whole genome shotgun (WGS) entry which is preliminary data.</text>
</comment>
<dbReference type="PANTHER" id="PTHR35179:SF1">
    <property type="entry name" value="INTEGRAL MEMBRANE PROTEIN"/>
    <property type="match status" value="1"/>
</dbReference>
<dbReference type="Proteomes" id="UP000566819">
    <property type="component" value="Unassembled WGS sequence"/>
</dbReference>
<name>A0A8H4QWZ7_9HELO</name>
<dbReference type="OrthoDB" id="420564at2759"/>
<gene>
    <name evidence="2" type="ORF">G7Y89_g14763</name>
</gene>
<reference evidence="2 3" key="1">
    <citation type="submission" date="2020-03" db="EMBL/GenBank/DDBJ databases">
        <title>Draft Genome Sequence of Cudoniella acicularis.</title>
        <authorList>
            <person name="Buettner E."/>
            <person name="Kellner H."/>
        </authorList>
    </citation>
    <scope>NUCLEOTIDE SEQUENCE [LARGE SCALE GENOMIC DNA]</scope>
    <source>
        <strain evidence="2 3">DSM 108380</strain>
    </source>
</reference>
<sequence>MKMLKEMRCRSPPLHDFHRLPSIPAQPHPVQQNAFNHSSDSVETPEMMSISSSRDMFSCGCGRQFMSRDALEQHKRDRAQFVPATRCTAPALGPASTPNRHGSGLQSSSQGAASLKWQATRDRWMVKDVGGRIDTIEVSSLKPADTPVSSSTGYELICSYNWVNHKAPTIYVPGGAAVWKGISLPISVPKDSGMHFIDQNASRIPKYPFEVVFQAIEIMRPSLRFDTVDVLVNRNSMRKLLDFCHGRNQDSFRINLHIVRDTLIIERCEKNAKMMIRGSGGSGYGHNFERTFTQLPSGLEDSSGHHRVLRYSLGDLSCAIRFEVDACYKVPAETKPPEKEEISEAPRDETASLVDSFDSLQMRAPTLNSNVSPHSSVSAVPRGIITAQSSTAEIKTRTKSGSLSKILPQLWFGRTPYLITGRHTNGTFDSVDISQVRDQFEDWERKEANQNALRKLATLLSQLRESVKRTKEKSCIGIYERGVKPVALHVFASKQGRKPLPEHVVMKYWAGPTIPNVK</sequence>
<dbReference type="PANTHER" id="PTHR35179">
    <property type="entry name" value="PROTEIN CBG02620"/>
    <property type="match status" value="1"/>
</dbReference>
<feature type="compositionally biased region" description="Low complexity" evidence="1">
    <location>
        <begin position="102"/>
        <end position="112"/>
    </location>
</feature>
<evidence type="ECO:0000256" key="1">
    <source>
        <dbReference type="SAM" id="MobiDB-lite"/>
    </source>
</evidence>
<proteinExistence type="predicted"/>
<protein>
    <submittedName>
        <fullName evidence="2">Uncharacterized protein</fullName>
    </submittedName>
</protein>
<organism evidence="2 3">
    <name type="scientific">Cudoniella acicularis</name>
    <dbReference type="NCBI Taxonomy" id="354080"/>
    <lineage>
        <taxon>Eukaryota</taxon>
        <taxon>Fungi</taxon>
        <taxon>Dikarya</taxon>
        <taxon>Ascomycota</taxon>
        <taxon>Pezizomycotina</taxon>
        <taxon>Leotiomycetes</taxon>
        <taxon>Helotiales</taxon>
        <taxon>Tricladiaceae</taxon>
        <taxon>Cudoniella</taxon>
    </lineage>
</organism>
<evidence type="ECO:0000313" key="2">
    <source>
        <dbReference type="EMBL" id="KAF4619084.1"/>
    </source>
</evidence>
<dbReference type="AlphaFoldDB" id="A0A8H4QWZ7"/>
<keyword evidence="3" id="KW-1185">Reference proteome</keyword>
<accession>A0A8H4QWZ7</accession>
<dbReference type="EMBL" id="JAAMPI010002042">
    <property type="protein sequence ID" value="KAF4619084.1"/>
    <property type="molecule type" value="Genomic_DNA"/>
</dbReference>
<evidence type="ECO:0000313" key="3">
    <source>
        <dbReference type="Proteomes" id="UP000566819"/>
    </source>
</evidence>
<feature type="region of interest" description="Disordered" evidence="1">
    <location>
        <begin position="89"/>
        <end position="112"/>
    </location>
</feature>